<evidence type="ECO:0000313" key="1">
    <source>
        <dbReference type="EMBL" id="AEB08768.1"/>
    </source>
</evidence>
<gene>
    <name evidence="1" type="ordered locus">Desac_0894</name>
</gene>
<dbReference type="KEGG" id="dao:Desac_0894"/>
<dbReference type="Gene3D" id="3.30.870.10">
    <property type="entry name" value="Endonuclease Chain A"/>
    <property type="match status" value="1"/>
</dbReference>
<dbReference type="HOGENOM" id="CLU_1501171_0_0_7"/>
<dbReference type="AlphaFoldDB" id="F2NGZ7"/>
<evidence type="ECO:0000313" key="2">
    <source>
        <dbReference type="Proteomes" id="UP000000483"/>
    </source>
</evidence>
<dbReference type="EMBL" id="CP002629">
    <property type="protein sequence ID" value="AEB08768.1"/>
    <property type="molecule type" value="Genomic_DNA"/>
</dbReference>
<keyword evidence="2" id="KW-1185">Reference proteome</keyword>
<dbReference type="OrthoDB" id="9974300at2"/>
<name>F2NGZ7_DESAR</name>
<sequence length="179" mass="20509">MAIAKNILIKRHVELITERAVERFLERLFIRNAPLRCLYIVSPFIAAMQENRFSLADLRTKIEYSQIPTYLITRTPVEDYHSTAMEVLLNSPWIEIRYNQFIHAKVYIAIAKKESESFALFGSGNLTGRARAANIEVAMLVSSEGPGKEILRQLEYWVSVSLRTLKASKLIQPIKVRGN</sequence>
<dbReference type="SUPFAM" id="SSF56024">
    <property type="entry name" value="Phospholipase D/nuclease"/>
    <property type="match status" value="1"/>
</dbReference>
<proteinExistence type="predicted"/>
<dbReference type="RefSeq" id="WP_013705881.1">
    <property type="nucleotide sequence ID" value="NC_015388.1"/>
</dbReference>
<dbReference type="STRING" id="880072.Desac_0894"/>
<dbReference type="eggNOG" id="COG1502">
    <property type="taxonomic scope" value="Bacteria"/>
</dbReference>
<protein>
    <recommendedName>
        <fullName evidence="3">Phospholipase D-like domain-containing protein</fullName>
    </recommendedName>
</protein>
<evidence type="ECO:0008006" key="3">
    <source>
        <dbReference type="Google" id="ProtNLM"/>
    </source>
</evidence>
<organism evidence="1 2">
    <name type="scientific">Desulfobacca acetoxidans (strain ATCC 700848 / DSM 11109 / ASRB2)</name>
    <dbReference type="NCBI Taxonomy" id="880072"/>
    <lineage>
        <taxon>Bacteria</taxon>
        <taxon>Pseudomonadati</taxon>
        <taxon>Thermodesulfobacteriota</taxon>
        <taxon>Desulfobaccia</taxon>
        <taxon>Desulfobaccales</taxon>
        <taxon>Desulfobaccaceae</taxon>
        <taxon>Desulfobacca</taxon>
    </lineage>
</organism>
<reference evidence="1 2" key="1">
    <citation type="journal article" date="2011" name="Stand. Genomic Sci.">
        <title>Complete genome sequence of the acetate-degrading sulfate reducer Desulfobacca acetoxidans type strain (ASRB2).</title>
        <authorList>
            <person name="Goker M."/>
            <person name="Teshima H."/>
            <person name="Lapidus A."/>
            <person name="Nolan M."/>
            <person name="Lucas S."/>
            <person name="Hammon N."/>
            <person name="Deshpande S."/>
            <person name="Cheng J.F."/>
            <person name="Tapia R."/>
            <person name="Han C."/>
            <person name="Goodwin L."/>
            <person name="Pitluck S."/>
            <person name="Huntemann M."/>
            <person name="Liolios K."/>
            <person name="Ivanova N."/>
            <person name="Pagani I."/>
            <person name="Mavromatis K."/>
            <person name="Ovchinikova G."/>
            <person name="Pati A."/>
            <person name="Chen A."/>
            <person name="Palaniappan K."/>
            <person name="Land M."/>
            <person name="Hauser L."/>
            <person name="Brambilla E.M."/>
            <person name="Rohde M."/>
            <person name="Spring S."/>
            <person name="Detter J.C."/>
            <person name="Woyke T."/>
            <person name="Bristow J."/>
            <person name="Eisen J.A."/>
            <person name="Markowitz V."/>
            <person name="Hugenholtz P."/>
            <person name="Kyrpides N.C."/>
            <person name="Klenk H.P."/>
        </authorList>
    </citation>
    <scope>NUCLEOTIDE SEQUENCE [LARGE SCALE GENOMIC DNA]</scope>
    <source>
        <strain evidence="2">ATCC 700848 / DSM 11109 / ASRB2</strain>
    </source>
</reference>
<accession>F2NGZ7</accession>
<reference evidence="2" key="2">
    <citation type="submission" date="2011-03" db="EMBL/GenBank/DDBJ databases">
        <title>The complete genome of Desulfobacca acetoxidans DSM 11109.</title>
        <authorList>
            <consortium name="US DOE Joint Genome Institute (JGI-PGF)"/>
            <person name="Lucas S."/>
            <person name="Copeland A."/>
            <person name="Lapidus A."/>
            <person name="Bruce D."/>
            <person name="Goodwin L."/>
            <person name="Pitluck S."/>
            <person name="Peters L."/>
            <person name="Kyrpides N."/>
            <person name="Mavromatis K."/>
            <person name="Ivanova N."/>
            <person name="Ovchinnikova G."/>
            <person name="Teshima H."/>
            <person name="Detter J.C."/>
            <person name="Han C."/>
            <person name="Land M."/>
            <person name="Hauser L."/>
            <person name="Markowitz V."/>
            <person name="Cheng J.-F."/>
            <person name="Hugenholtz P."/>
            <person name="Woyke T."/>
            <person name="Wu D."/>
            <person name="Spring S."/>
            <person name="Schueler E."/>
            <person name="Brambilla E."/>
            <person name="Klenk H.-P."/>
            <person name="Eisen J.A."/>
        </authorList>
    </citation>
    <scope>NUCLEOTIDE SEQUENCE [LARGE SCALE GENOMIC DNA]</scope>
    <source>
        <strain evidence="2">ATCC 700848 / DSM 11109 / ASRB2</strain>
    </source>
</reference>
<dbReference type="Proteomes" id="UP000000483">
    <property type="component" value="Chromosome"/>
</dbReference>